<organism evidence="1 2">
    <name type="scientific">Engystomops pustulosus</name>
    <name type="common">Tungara frog</name>
    <name type="synonym">Physalaemus pustulosus</name>
    <dbReference type="NCBI Taxonomy" id="76066"/>
    <lineage>
        <taxon>Eukaryota</taxon>
        <taxon>Metazoa</taxon>
        <taxon>Chordata</taxon>
        <taxon>Craniata</taxon>
        <taxon>Vertebrata</taxon>
        <taxon>Euteleostomi</taxon>
        <taxon>Amphibia</taxon>
        <taxon>Batrachia</taxon>
        <taxon>Anura</taxon>
        <taxon>Neobatrachia</taxon>
        <taxon>Hyloidea</taxon>
        <taxon>Leptodactylidae</taxon>
        <taxon>Leiuperinae</taxon>
        <taxon>Engystomops</taxon>
    </lineage>
</organism>
<gene>
    <name evidence="1" type="ORF">GDO81_004185</name>
</gene>
<dbReference type="EMBL" id="WNYA01000011">
    <property type="protein sequence ID" value="KAG8551623.1"/>
    <property type="molecule type" value="Genomic_DNA"/>
</dbReference>
<accession>A0AAV6ZZY7</accession>
<comment type="caution">
    <text evidence="1">The sequence shown here is derived from an EMBL/GenBank/DDBJ whole genome shotgun (WGS) entry which is preliminary data.</text>
</comment>
<evidence type="ECO:0000313" key="1">
    <source>
        <dbReference type="EMBL" id="KAG8551623.1"/>
    </source>
</evidence>
<reference evidence="1" key="1">
    <citation type="thesis" date="2020" institute="ProQuest LLC" country="789 East Eisenhower Parkway, Ann Arbor, MI, USA">
        <title>Comparative Genomics and Chromosome Evolution.</title>
        <authorList>
            <person name="Mudd A.B."/>
        </authorList>
    </citation>
    <scope>NUCLEOTIDE SEQUENCE</scope>
    <source>
        <strain evidence="1">237g6f4</strain>
        <tissue evidence="1">Blood</tissue>
    </source>
</reference>
<dbReference type="AlphaFoldDB" id="A0AAV6ZZY7"/>
<dbReference type="Proteomes" id="UP000824782">
    <property type="component" value="Unassembled WGS sequence"/>
</dbReference>
<keyword evidence="2" id="KW-1185">Reference proteome</keyword>
<evidence type="ECO:0000313" key="2">
    <source>
        <dbReference type="Proteomes" id="UP000824782"/>
    </source>
</evidence>
<proteinExistence type="predicted"/>
<name>A0AAV6ZZY7_ENGPU</name>
<sequence length="85" mass="9662">MDRHPILQKNKILPPGVGRSYVKDTGVFTSAIMENLLMMSRHSDTVGIYNLYMSQSKITKICVYGSTTPSRHNHHYSDTSTINIY</sequence>
<protein>
    <submittedName>
        <fullName evidence="1">Uncharacterized protein</fullName>
    </submittedName>
</protein>